<keyword evidence="3" id="KW-0378">Hydrolase</keyword>
<dbReference type="InterPro" id="IPR036866">
    <property type="entry name" value="RibonucZ/Hydroxyglut_hydro"/>
</dbReference>
<dbReference type="PANTHER" id="PTHR46233:SF3">
    <property type="entry name" value="HYDROXYACYLGLUTATHIONE HYDROLASE GLOC"/>
    <property type="match status" value="1"/>
</dbReference>
<dbReference type="InterPro" id="IPR051453">
    <property type="entry name" value="MBL_Glyoxalase_II"/>
</dbReference>
<dbReference type="RefSeq" id="WP_078808010.1">
    <property type="nucleotide sequence ID" value="NZ_FUXI01000027.1"/>
</dbReference>
<feature type="domain" description="Metallo-beta-lactamase" evidence="5">
    <location>
        <begin position="13"/>
        <end position="193"/>
    </location>
</feature>
<gene>
    <name evidence="6" type="ORF">SAMN02745116_02092</name>
</gene>
<dbReference type="CDD" id="cd06262">
    <property type="entry name" value="metallo-hydrolase-like_MBL-fold"/>
    <property type="match status" value="1"/>
</dbReference>
<evidence type="ECO:0000313" key="7">
    <source>
        <dbReference type="Proteomes" id="UP000190328"/>
    </source>
</evidence>
<protein>
    <submittedName>
        <fullName evidence="6">Glyoxylase, beta-lactamase superfamily II</fullName>
    </submittedName>
</protein>
<dbReference type="OrthoDB" id="9802248at2"/>
<keyword evidence="2" id="KW-0479">Metal-binding</keyword>
<evidence type="ECO:0000256" key="2">
    <source>
        <dbReference type="ARBA" id="ARBA00022723"/>
    </source>
</evidence>
<dbReference type="STRING" id="263852.SAMN02745116_02092"/>
<evidence type="ECO:0000256" key="1">
    <source>
        <dbReference type="ARBA" id="ARBA00001947"/>
    </source>
</evidence>
<evidence type="ECO:0000313" key="6">
    <source>
        <dbReference type="EMBL" id="SJZ99917.1"/>
    </source>
</evidence>
<dbReference type="GO" id="GO:0016787">
    <property type="term" value="F:hydrolase activity"/>
    <property type="evidence" value="ECO:0007669"/>
    <property type="project" value="UniProtKB-KW"/>
</dbReference>
<keyword evidence="7" id="KW-1185">Reference proteome</keyword>
<keyword evidence="4" id="KW-0862">Zinc</keyword>
<dbReference type="AlphaFoldDB" id="A0A1T4Q8E8"/>
<dbReference type="SMART" id="SM00849">
    <property type="entry name" value="Lactamase_B"/>
    <property type="match status" value="1"/>
</dbReference>
<dbReference type="InterPro" id="IPR001279">
    <property type="entry name" value="Metallo-B-lactamas"/>
</dbReference>
<reference evidence="6 7" key="1">
    <citation type="submission" date="2017-02" db="EMBL/GenBank/DDBJ databases">
        <authorList>
            <person name="Peterson S.W."/>
        </authorList>
    </citation>
    <scope>NUCLEOTIDE SEQUENCE [LARGE SCALE GENOMIC DNA]</scope>
    <source>
        <strain evidence="6 7">ATCC BAA-1030</strain>
    </source>
</reference>
<dbReference type="Gene3D" id="3.60.15.10">
    <property type="entry name" value="Ribonuclease Z/Hydroxyacylglutathione hydrolase-like"/>
    <property type="match status" value="1"/>
</dbReference>
<dbReference type="SUPFAM" id="SSF56281">
    <property type="entry name" value="Metallo-hydrolase/oxidoreductase"/>
    <property type="match status" value="1"/>
</dbReference>
<evidence type="ECO:0000256" key="4">
    <source>
        <dbReference type="ARBA" id="ARBA00022833"/>
    </source>
</evidence>
<dbReference type="Pfam" id="PF00753">
    <property type="entry name" value="Lactamase_B"/>
    <property type="match status" value="1"/>
</dbReference>
<comment type="cofactor">
    <cofactor evidence="1">
        <name>Zn(2+)</name>
        <dbReference type="ChEBI" id="CHEBI:29105"/>
    </cofactor>
</comment>
<organism evidence="6 7">
    <name type="scientific">Pilibacter termitis</name>
    <dbReference type="NCBI Taxonomy" id="263852"/>
    <lineage>
        <taxon>Bacteria</taxon>
        <taxon>Bacillati</taxon>
        <taxon>Bacillota</taxon>
        <taxon>Bacilli</taxon>
        <taxon>Lactobacillales</taxon>
        <taxon>Enterococcaceae</taxon>
        <taxon>Pilibacter</taxon>
    </lineage>
</organism>
<name>A0A1T4Q8E8_9ENTE</name>
<evidence type="ECO:0000256" key="3">
    <source>
        <dbReference type="ARBA" id="ARBA00022801"/>
    </source>
</evidence>
<accession>A0A1T4Q8E8</accession>
<evidence type="ECO:0000259" key="5">
    <source>
        <dbReference type="SMART" id="SM00849"/>
    </source>
</evidence>
<sequence>MPKVSKTLNAVAYENTYYIYNDENLILVDPGSDTEQILRAIEEINRTPVAILLTHTHYDHIMSVEAVRAKYSGIPLYVSHEEESWLYTPELNLSGLARHDDMENVVVQPAEFEFEIGKIYELGGMEFKVLATPGHSIGGVSFVFDEFVISGDALFKGGIGRWDLPTGNKEQLLESIRTQLFTLDKNLTVLAGHGDVTTIGAEKLYNPYF</sequence>
<dbReference type="Proteomes" id="UP000190328">
    <property type="component" value="Unassembled WGS sequence"/>
</dbReference>
<proteinExistence type="predicted"/>
<dbReference type="GO" id="GO:0046872">
    <property type="term" value="F:metal ion binding"/>
    <property type="evidence" value="ECO:0007669"/>
    <property type="project" value="UniProtKB-KW"/>
</dbReference>
<dbReference type="PANTHER" id="PTHR46233">
    <property type="entry name" value="HYDROXYACYLGLUTATHIONE HYDROLASE GLOC"/>
    <property type="match status" value="1"/>
</dbReference>
<dbReference type="EMBL" id="FUXI01000027">
    <property type="protein sequence ID" value="SJZ99917.1"/>
    <property type="molecule type" value="Genomic_DNA"/>
</dbReference>